<feature type="domain" description="ABC transporter" evidence="5">
    <location>
        <begin position="2"/>
        <end position="231"/>
    </location>
</feature>
<keyword evidence="3" id="KW-0547">Nucleotide-binding</keyword>
<dbReference type="SMART" id="SM00382">
    <property type="entry name" value="AAA"/>
    <property type="match status" value="1"/>
</dbReference>
<evidence type="ECO:0000259" key="5">
    <source>
        <dbReference type="PROSITE" id="PS50893"/>
    </source>
</evidence>
<dbReference type="Gene3D" id="3.40.50.300">
    <property type="entry name" value="P-loop containing nucleotide triphosphate hydrolases"/>
    <property type="match status" value="1"/>
</dbReference>
<keyword evidence="6" id="KW-0548">Nucleotidyltransferase</keyword>
<dbReference type="GO" id="GO:0016779">
    <property type="term" value="F:nucleotidyltransferase activity"/>
    <property type="evidence" value="ECO:0007669"/>
    <property type="project" value="UniProtKB-KW"/>
</dbReference>
<dbReference type="PANTHER" id="PTHR43335">
    <property type="entry name" value="ABC TRANSPORTER, ATP-BINDING PROTEIN"/>
    <property type="match status" value="1"/>
</dbReference>
<evidence type="ECO:0000313" key="6">
    <source>
        <dbReference type="EMBL" id="WAJ69241.1"/>
    </source>
</evidence>
<dbReference type="GO" id="GO:0005524">
    <property type="term" value="F:ATP binding"/>
    <property type="evidence" value="ECO:0007669"/>
    <property type="project" value="UniProtKB-KW"/>
</dbReference>
<keyword evidence="2" id="KW-0813">Transport</keyword>
<name>A0ABY7AKQ9_9ALTE</name>
<organism evidence="6 7">
    <name type="scientific">Catenovulum adriaticum</name>
    <dbReference type="NCBI Taxonomy" id="2984846"/>
    <lineage>
        <taxon>Bacteria</taxon>
        <taxon>Pseudomonadati</taxon>
        <taxon>Pseudomonadota</taxon>
        <taxon>Gammaproteobacteria</taxon>
        <taxon>Alteromonadales</taxon>
        <taxon>Alteromonadaceae</taxon>
        <taxon>Catenovulum</taxon>
    </lineage>
</organism>
<dbReference type="InterPro" id="IPR003593">
    <property type="entry name" value="AAA+_ATPase"/>
</dbReference>
<comment type="similarity">
    <text evidence="1">Belongs to the ABC transporter superfamily.</text>
</comment>
<accession>A0ABY7AKQ9</accession>
<protein>
    <submittedName>
        <fullName evidence="6">ATP-binding cassette domain-containing protein</fullName>
    </submittedName>
</protein>
<evidence type="ECO:0000256" key="1">
    <source>
        <dbReference type="ARBA" id="ARBA00005417"/>
    </source>
</evidence>
<dbReference type="EMBL" id="CP109965">
    <property type="protein sequence ID" value="WAJ69241.1"/>
    <property type="molecule type" value="Genomic_DNA"/>
</dbReference>
<gene>
    <name evidence="6" type="ORF">OLW01_08585</name>
</gene>
<dbReference type="InterPro" id="IPR027417">
    <property type="entry name" value="P-loop_NTPase"/>
</dbReference>
<dbReference type="Proteomes" id="UP001163726">
    <property type="component" value="Chromosome"/>
</dbReference>
<keyword evidence="6" id="KW-0808">Transferase</keyword>
<dbReference type="Pfam" id="PF00005">
    <property type="entry name" value="ABC_tran"/>
    <property type="match status" value="1"/>
</dbReference>
<evidence type="ECO:0000256" key="2">
    <source>
        <dbReference type="ARBA" id="ARBA00022448"/>
    </source>
</evidence>
<keyword evidence="7" id="KW-1185">Reference proteome</keyword>
<dbReference type="PROSITE" id="PS50893">
    <property type="entry name" value="ABC_TRANSPORTER_2"/>
    <property type="match status" value="1"/>
</dbReference>
<evidence type="ECO:0000256" key="4">
    <source>
        <dbReference type="ARBA" id="ARBA00022840"/>
    </source>
</evidence>
<dbReference type="RefSeq" id="WP_268073433.1">
    <property type="nucleotide sequence ID" value="NZ_CP109965.1"/>
</dbReference>
<sequence length="307" mass="34236">MIRVTNLTKRFGQLTAVDGLNLEIEAGDIVGFLGPNGAGKSTTMKMLTGFLEPSSGQIEICQLDIAKQPLKIKKAMGYLPEGTPAYGEMTVVQFLTFIAQVRGLKGQHKKQRLQKVVEQVQLEGVLNQQIDNLSKGFKRRVGLAQAILHDPKVLILDEPTDGLDPNQKHHVRQLILNLARDKIVIISTHLLEEVSAVCNRAIIIAKGKKLFDGTPQALASESPYHQAITIEFEDEKPDTSQLRLAPGVTHIIERSKNKISIIGHESYENLFPQIFDIVHLQGWQLKAMYSEQGQLDDVFRKMTEEVS</sequence>
<dbReference type="InterPro" id="IPR003439">
    <property type="entry name" value="ABC_transporter-like_ATP-bd"/>
</dbReference>
<keyword evidence="4 6" id="KW-0067">ATP-binding</keyword>
<dbReference type="SUPFAM" id="SSF52540">
    <property type="entry name" value="P-loop containing nucleoside triphosphate hydrolases"/>
    <property type="match status" value="1"/>
</dbReference>
<evidence type="ECO:0000313" key="7">
    <source>
        <dbReference type="Proteomes" id="UP001163726"/>
    </source>
</evidence>
<proteinExistence type="inferred from homology"/>
<reference evidence="6" key="1">
    <citation type="submission" date="2022-10" db="EMBL/GenBank/DDBJ databases">
        <title>Catenovulum adriacola sp. nov. isolated in the Harbour of Susak.</title>
        <authorList>
            <person name="Schoch T."/>
            <person name="Reich S.J."/>
            <person name="Stoeferle S."/>
            <person name="Flaiz M."/>
            <person name="Kazda M."/>
            <person name="Riedel C.U."/>
            <person name="Duerre P."/>
        </authorList>
    </citation>
    <scope>NUCLEOTIDE SEQUENCE</scope>
    <source>
        <strain evidence="6">TS8</strain>
    </source>
</reference>
<evidence type="ECO:0000256" key="3">
    <source>
        <dbReference type="ARBA" id="ARBA00022741"/>
    </source>
</evidence>